<accession>A0AA43QVI1</accession>
<evidence type="ECO:0000313" key="2">
    <source>
        <dbReference type="Proteomes" id="UP001161017"/>
    </source>
</evidence>
<dbReference type="Proteomes" id="UP001161017">
    <property type="component" value="Unassembled WGS sequence"/>
</dbReference>
<dbReference type="EMBL" id="JAPUFD010000026">
    <property type="protein sequence ID" value="MDI1493371.1"/>
    <property type="molecule type" value="Genomic_DNA"/>
</dbReference>
<proteinExistence type="predicted"/>
<evidence type="ECO:0008006" key="3">
    <source>
        <dbReference type="Google" id="ProtNLM"/>
    </source>
</evidence>
<evidence type="ECO:0000313" key="1">
    <source>
        <dbReference type="EMBL" id="MDI1493371.1"/>
    </source>
</evidence>
<keyword evidence="2" id="KW-1185">Reference proteome</keyword>
<comment type="caution">
    <text evidence="1">The sequence shown here is derived from an EMBL/GenBank/DDBJ whole genome shotgun (WGS) entry which is preliminary data.</text>
</comment>
<gene>
    <name evidence="1" type="ORF">OHK93_005159</name>
</gene>
<name>A0AA43QVI1_9LECA</name>
<dbReference type="AlphaFoldDB" id="A0AA43QVI1"/>
<dbReference type="PANTHER" id="PTHR39596:SF2">
    <property type="entry name" value="HET DOMAIN PROTEIN (AFU_ORTHOLOGUE AFUA_1G17550)-RELATED"/>
    <property type="match status" value="1"/>
</dbReference>
<dbReference type="PANTHER" id="PTHR39596">
    <property type="match status" value="1"/>
</dbReference>
<reference evidence="1" key="1">
    <citation type="journal article" date="2023" name="Genome Biol. Evol.">
        <title>First Whole Genome Sequence and Flow Cytometry Genome Size Data for the Lichen-Forming Fungus Ramalina farinacea (Ascomycota).</title>
        <authorList>
            <person name="Llewellyn T."/>
            <person name="Mian S."/>
            <person name="Hill R."/>
            <person name="Leitch I.J."/>
            <person name="Gaya E."/>
        </authorList>
    </citation>
    <scope>NUCLEOTIDE SEQUENCE</scope>
    <source>
        <strain evidence="1">LIQ254RAFAR</strain>
    </source>
</reference>
<protein>
    <recommendedName>
        <fullName evidence="3">Heterokaryon incompatibility domain-containing protein</fullName>
    </recommendedName>
</protein>
<sequence length="803" mass="91714">MNHLPKIVGLRAAPPQVPLVCDPHAYDGGAFESFPNRKGYVLVEQDGFPKFILHADGAKLTSQELSTMTQAWLFFGLLEAVLQVSDISMDPEDFVESQGTEQYITTKKLLHYMNIWIDSETSLPLQVRKAHYRRQQHMMIVSMCFQCHQISDNWSWDSDYGHHFFPLPTERYKMTVPLQFEISLRVLSETLDRASRKARGLNSEVGDQEVLCKSLIRDLGHSGWCPSEISLISVYFDDTLRYYASQLARRRLTVAHSNCSASKCLAFNVQSLEYKTQHLATCKSCAHVIINENELKAILQRYETPLVRIEVDETCDGSKVILNLEEQGVYVAISHVWSDGLGNNSQNSLPTCQLLRLHNLTKNVVPSVVNSTLIWIDTLLVPVASGPEKKLALSQLNKYYREATKVLVLDSDLLQASRYTSQEELMSRVFLCSWMRRLWTLEEAILSRDRLEFQFLDGVVGMGELMKTEQILSGLDNIGTNLHSDLSIFLPDIAGRFAQEAENPQVKVDTILQLLPLLLYRSTTKARDEPICIDALRLTQFDEADLRMGEFYKILAEKGTLFPRRLLFTNEPKLSMTGCCWAPESFMKFHPNEVGYLMQGSKQERCEYRIGKGLMVDGLYGIQMNFEIDQQCFKQVTFVEFDSNIYALTPVPKGEVSFNGDQFWSRAQQNEARNERTVENWLPACSALIGTSPRTTAIIFDSFNYGLLVIIHHASKPYTDDPNDVLLFAKPVSLLYMRELKTRDQNHIIRGNLSDGIRLTNPNWDFEQTKLQMREELDGFYDPAISTFPRCKAIDPCQRWCIG</sequence>
<organism evidence="1 2">
    <name type="scientific">Ramalina farinacea</name>
    <dbReference type="NCBI Taxonomy" id="258253"/>
    <lineage>
        <taxon>Eukaryota</taxon>
        <taxon>Fungi</taxon>
        <taxon>Dikarya</taxon>
        <taxon>Ascomycota</taxon>
        <taxon>Pezizomycotina</taxon>
        <taxon>Lecanoromycetes</taxon>
        <taxon>OSLEUM clade</taxon>
        <taxon>Lecanoromycetidae</taxon>
        <taxon>Lecanorales</taxon>
        <taxon>Lecanorineae</taxon>
        <taxon>Ramalinaceae</taxon>
        <taxon>Ramalina</taxon>
    </lineage>
</organism>